<sequence length="518" mass="58447">MPLLFKCLAVDTTTPDSSVIEALAPWIQIFVAVSPSPSMQEAYITLCDRLPQLSEIHVAGLNTSFIGNNTSDWIFRWPQVEVVVLRMASASDSALQLYSAFSVPSLREFIMIAPRLGELSQISLEQMAWENAALEYVLGRVRRTLQVLRVPGESMRLSFLCAAPWPCLTDLALFSECPTYDATWVETFRAMPALSSLALDVAYPRHTTPMSFLPPDAETNLGDVPALHGLILTSPQAGDAFFARLPPSLTEISLREAPRHNSHTRAGRAQISSARFLRHRDARQYDSNLLSSRGALQIFSVLKGGHITRLELVVREDSFEFEMLAQVAEACPTLHWFEFHRYRDVSEDYGGDGRHLEPGEGVPVASLAHSFSAFPSLRTLRLNLDFPLAFDEYTQLESYSKSAYRRALFVQSQAQILADNMPWLVTLSLFTRHWQQVNYWRTWTVESHPAGPVVLNEEISTWGPHLAPEDFGTEQKQKGRIRRVVDRIVHHLSEILKRVWGGNIGTYGFLRSMEPHRI</sequence>
<dbReference type="InParanoid" id="A0A165NXE4"/>
<gene>
    <name evidence="1" type="ORF">EXIGLDRAFT_760854</name>
</gene>
<keyword evidence="2" id="KW-1185">Reference proteome</keyword>
<reference evidence="1 2" key="1">
    <citation type="journal article" date="2016" name="Mol. Biol. Evol.">
        <title>Comparative Genomics of Early-Diverging Mushroom-Forming Fungi Provides Insights into the Origins of Lignocellulose Decay Capabilities.</title>
        <authorList>
            <person name="Nagy L.G."/>
            <person name="Riley R."/>
            <person name="Tritt A."/>
            <person name="Adam C."/>
            <person name="Daum C."/>
            <person name="Floudas D."/>
            <person name="Sun H."/>
            <person name="Yadav J.S."/>
            <person name="Pangilinan J."/>
            <person name="Larsson K.H."/>
            <person name="Matsuura K."/>
            <person name="Barry K."/>
            <person name="Labutti K."/>
            <person name="Kuo R."/>
            <person name="Ohm R.A."/>
            <person name="Bhattacharya S.S."/>
            <person name="Shirouzu T."/>
            <person name="Yoshinaga Y."/>
            <person name="Martin F.M."/>
            <person name="Grigoriev I.V."/>
            <person name="Hibbett D.S."/>
        </authorList>
    </citation>
    <scope>NUCLEOTIDE SEQUENCE [LARGE SCALE GENOMIC DNA]</scope>
    <source>
        <strain evidence="1 2">HHB12029</strain>
    </source>
</reference>
<protein>
    <recommendedName>
        <fullName evidence="3">F-box domain-containing protein</fullName>
    </recommendedName>
</protein>
<dbReference type="Gene3D" id="3.80.10.10">
    <property type="entry name" value="Ribonuclease Inhibitor"/>
    <property type="match status" value="1"/>
</dbReference>
<dbReference type="InterPro" id="IPR032675">
    <property type="entry name" value="LRR_dom_sf"/>
</dbReference>
<evidence type="ECO:0000313" key="1">
    <source>
        <dbReference type="EMBL" id="KZW01356.1"/>
    </source>
</evidence>
<dbReference type="OrthoDB" id="2799179at2759"/>
<dbReference type="EMBL" id="KV425894">
    <property type="protein sequence ID" value="KZW01356.1"/>
    <property type="molecule type" value="Genomic_DNA"/>
</dbReference>
<organism evidence="1 2">
    <name type="scientific">Exidia glandulosa HHB12029</name>
    <dbReference type="NCBI Taxonomy" id="1314781"/>
    <lineage>
        <taxon>Eukaryota</taxon>
        <taxon>Fungi</taxon>
        <taxon>Dikarya</taxon>
        <taxon>Basidiomycota</taxon>
        <taxon>Agaricomycotina</taxon>
        <taxon>Agaricomycetes</taxon>
        <taxon>Auriculariales</taxon>
        <taxon>Exidiaceae</taxon>
        <taxon>Exidia</taxon>
    </lineage>
</organism>
<name>A0A165NXE4_EXIGL</name>
<proteinExistence type="predicted"/>
<dbReference type="AlphaFoldDB" id="A0A165NXE4"/>
<evidence type="ECO:0008006" key="3">
    <source>
        <dbReference type="Google" id="ProtNLM"/>
    </source>
</evidence>
<evidence type="ECO:0000313" key="2">
    <source>
        <dbReference type="Proteomes" id="UP000077266"/>
    </source>
</evidence>
<accession>A0A165NXE4</accession>
<dbReference type="Proteomes" id="UP000077266">
    <property type="component" value="Unassembled WGS sequence"/>
</dbReference>